<sequence length="177" mass="20460">MNHLKYIREYFSEQDGFYHGSNIKLNSLKLMPSTSGESKFLGDGIYISNSKDISDSYGKYTYSVILSEPLNSLQYFEEIDLNKFEEIRRIFQESENEDLNNIADDIEDDIRDNNLWWGKSLVSSLDRFGVSVKESLLLVGYNAIEAPINKLNQFMDRSDSERNICIIKDDILSIKSI</sequence>
<gene>
    <name evidence="1" type="ORF">SLAVMIC_00208</name>
</gene>
<dbReference type="EMBL" id="OU342829">
    <property type="protein sequence ID" value="CAG7580019.1"/>
    <property type="molecule type" value="Genomic_DNA"/>
</dbReference>
<name>A0A8D9FQ15_9VIRU</name>
<evidence type="ECO:0000313" key="1">
    <source>
        <dbReference type="EMBL" id="CAG7580019.1"/>
    </source>
</evidence>
<protein>
    <submittedName>
        <fullName evidence="1">Uncharacterized protein</fullName>
    </submittedName>
</protein>
<organism evidence="1">
    <name type="scientific">uncultured marine phage</name>
    <dbReference type="NCBI Taxonomy" id="707152"/>
    <lineage>
        <taxon>Viruses</taxon>
        <taxon>environmental samples</taxon>
    </lineage>
</organism>
<reference evidence="1" key="1">
    <citation type="submission" date="2021-06" db="EMBL/GenBank/DDBJ databases">
        <authorList>
            <person name="Gannon L."/>
            <person name="Redgwell R T."/>
            <person name="Michniewski S."/>
            <person name="Harrison D C."/>
            <person name="Millard A."/>
        </authorList>
    </citation>
    <scope>NUCLEOTIDE SEQUENCE</scope>
</reference>
<proteinExistence type="predicted"/>
<accession>A0A8D9FQ15</accession>